<dbReference type="KEGG" id="mhz:Metho_0120"/>
<dbReference type="HOGENOM" id="CLU_978654_0_0_2"/>
<dbReference type="RefSeq" id="WP_015323577.1">
    <property type="nucleotide sequence ID" value="NC_019977.1"/>
</dbReference>
<dbReference type="EMBL" id="CP003362">
    <property type="protein sequence ID" value="AGB48408.1"/>
    <property type="molecule type" value="Genomic_DNA"/>
</dbReference>
<reference evidence="3" key="1">
    <citation type="submission" date="2012-02" db="EMBL/GenBank/DDBJ databases">
        <title>Complete sequence of chromosome of Methanomethylovorans hollandica DSM 15978.</title>
        <authorList>
            <person name="Lucas S."/>
            <person name="Copeland A."/>
            <person name="Lapidus A."/>
            <person name="Glavina del Rio T."/>
            <person name="Dalin E."/>
            <person name="Tice H."/>
            <person name="Bruce D."/>
            <person name="Goodwin L."/>
            <person name="Pitluck S."/>
            <person name="Peters L."/>
            <person name="Mikhailova N."/>
            <person name="Held B."/>
            <person name="Kyrpides N."/>
            <person name="Mavromatis K."/>
            <person name="Ivanova N."/>
            <person name="Brettin T."/>
            <person name="Detter J.C."/>
            <person name="Han C."/>
            <person name="Larimer F."/>
            <person name="Land M."/>
            <person name="Hauser L."/>
            <person name="Markowitz V."/>
            <person name="Cheng J.-F."/>
            <person name="Hugenholtz P."/>
            <person name="Woyke T."/>
            <person name="Wu D."/>
            <person name="Spring S."/>
            <person name="Schroeder M."/>
            <person name="Brambilla E."/>
            <person name="Klenk H.-P."/>
            <person name="Eisen J.A."/>
        </authorList>
    </citation>
    <scope>NUCLEOTIDE SEQUENCE [LARGE SCALE GENOMIC DNA]</scope>
    <source>
        <strain evidence="3">DSM 15978 / NBRC 107637 / DMS1</strain>
    </source>
</reference>
<keyword evidence="1" id="KW-0472">Membrane</keyword>
<evidence type="ECO:0000313" key="2">
    <source>
        <dbReference type="EMBL" id="AGB48408.1"/>
    </source>
</evidence>
<evidence type="ECO:0000313" key="3">
    <source>
        <dbReference type="Proteomes" id="UP000010866"/>
    </source>
</evidence>
<protein>
    <submittedName>
        <fullName evidence="2">Uncharacterized protein</fullName>
    </submittedName>
</protein>
<dbReference type="Proteomes" id="UP000010866">
    <property type="component" value="Chromosome"/>
</dbReference>
<dbReference type="GeneID" id="14407981"/>
<sequence length="296" mass="32540">MAHVRKIACNSMEKFNDSGQMILISSFVICISFLVLSIMLSNIIFASNSASESGIETNVFDFSNILKTTVEAYQKAYAGAGGGQNFDKDTFDAYILNYSSMMVKSYAPTGTIFSIHNGAFEEPYFSHNGLKDGNNEWTIVRWVNSTDTFLMSLNASKLGNEPDGFAVKAIDQSDNTLWSAKLFNSDGQIKVTVENSTQIIDSKIISTDELNITSDKIGNTSFDFHFNSQTSGKRYMIKFINGCNAAGTFLISGDLISGEAFEIERLKVMNCTLVMNKRGNVKTNATIPIILPGDQI</sequence>
<feature type="transmembrane region" description="Helical" evidence="1">
    <location>
        <begin position="21"/>
        <end position="45"/>
    </location>
</feature>
<name>L0KWG3_METHD</name>
<keyword evidence="3" id="KW-1185">Reference proteome</keyword>
<organism evidence="2 3">
    <name type="scientific">Methanomethylovorans hollandica (strain DSM 15978 / NBRC 107637 / DMS1)</name>
    <dbReference type="NCBI Taxonomy" id="867904"/>
    <lineage>
        <taxon>Archaea</taxon>
        <taxon>Methanobacteriati</taxon>
        <taxon>Methanobacteriota</taxon>
        <taxon>Stenosarchaea group</taxon>
        <taxon>Methanomicrobia</taxon>
        <taxon>Methanosarcinales</taxon>
        <taxon>Methanosarcinaceae</taxon>
        <taxon>Methanomethylovorans</taxon>
    </lineage>
</organism>
<dbReference type="AlphaFoldDB" id="L0KWG3"/>
<keyword evidence="1" id="KW-1133">Transmembrane helix</keyword>
<dbReference type="STRING" id="867904.Metho_0120"/>
<proteinExistence type="predicted"/>
<evidence type="ECO:0000256" key="1">
    <source>
        <dbReference type="SAM" id="Phobius"/>
    </source>
</evidence>
<accession>L0KWG3</accession>
<keyword evidence="1" id="KW-0812">Transmembrane</keyword>
<dbReference type="OrthoDB" id="147796at2157"/>
<gene>
    <name evidence="2" type="ordered locus">Metho_0120</name>
</gene>